<evidence type="ECO:0000313" key="2">
    <source>
        <dbReference type="Proteomes" id="UP000320582"/>
    </source>
</evidence>
<dbReference type="Proteomes" id="UP000320582">
    <property type="component" value="Unassembled WGS sequence"/>
</dbReference>
<organism evidence="1 2">
    <name type="scientific">Roseinatronobacter monicus</name>
    <dbReference type="NCBI Taxonomy" id="393481"/>
    <lineage>
        <taxon>Bacteria</taxon>
        <taxon>Pseudomonadati</taxon>
        <taxon>Pseudomonadota</taxon>
        <taxon>Alphaproteobacteria</taxon>
        <taxon>Rhodobacterales</taxon>
        <taxon>Paracoccaceae</taxon>
        <taxon>Roseinatronobacter</taxon>
    </lineage>
</organism>
<protein>
    <submittedName>
        <fullName evidence="1">Uncharacterized protein</fullName>
    </submittedName>
</protein>
<reference evidence="1 2" key="1">
    <citation type="submission" date="2019-06" db="EMBL/GenBank/DDBJ databases">
        <title>Genomic Encyclopedia of Archaeal and Bacterial Type Strains, Phase II (KMG-II): from individual species to whole genera.</title>
        <authorList>
            <person name="Goeker M."/>
        </authorList>
    </citation>
    <scope>NUCLEOTIDE SEQUENCE [LARGE SCALE GENOMIC DNA]</scope>
    <source>
        <strain evidence="1 2">DSM 18423</strain>
    </source>
</reference>
<dbReference type="OrthoDB" id="7866323at2"/>
<gene>
    <name evidence="1" type="ORF">BD293_3556</name>
</gene>
<evidence type="ECO:0000313" key="1">
    <source>
        <dbReference type="EMBL" id="TQM94866.1"/>
    </source>
</evidence>
<sequence length="89" mass="9972">MAHFAEIDSSNVVCRVLVVPDAQQHRGEAYLRDDLGLSGRWVQTTQLRQLFGKFVVLTMGRPNKIRGLSCGKGDYSGFAVVAICFHNRY</sequence>
<name>A0A543KIF3_9RHOB</name>
<accession>A0A543KIF3</accession>
<dbReference type="EMBL" id="VFPT01000001">
    <property type="protein sequence ID" value="TQM94866.1"/>
    <property type="molecule type" value="Genomic_DNA"/>
</dbReference>
<dbReference type="AlphaFoldDB" id="A0A543KIF3"/>
<comment type="caution">
    <text evidence="1">The sequence shown here is derived from an EMBL/GenBank/DDBJ whole genome shotgun (WGS) entry which is preliminary data.</text>
</comment>
<dbReference type="RefSeq" id="WP_142083940.1">
    <property type="nucleotide sequence ID" value="NZ_VFPT01000001.1"/>
</dbReference>
<keyword evidence="2" id="KW-1185">Reference proteome</keyword>
<proteinExistence type="predicted"/>